<reference evidence="2" key="1">
    <citation type="journal article" date="2019" name="Int. J. Syst. Evol. Microbiol.">
        <title>The Global Catalogue of Microorganisms (GCM) 10K type strain sequencing project: providing services to taxonomists for standard genome sequencing and annotation.</title>
        <authorList>
            <consortium name="The Broad Institute Genomics Platform"/>
            <consortium name="The Broad Institute Genome Sequencing Center for Infectious Disease"/>
            <person name="Wu L."/>
            <person name="Ma J."/>
        </authorList>
    </citation>
    <scope>NUCLEOTIDE SEQUENCE [LARGE SCALE GENOMIC DNA]</scope>
    <source>
        <strain evidence="2">KCTC 52438</strain>
    </source>
</reference>
<sequence>MSKIKLKPEILSLLSSGNFECFTAPELTDAYLTLPQIEGISRSAAVQFIHRTIKRLCECGFLIPTGKTVRRSTEYQLVAELNVRTVKVGTPHARNSLQAKREADTFKDHLRNRINNYKFELLTDLGEVEEYEALCHENPDKADQIQELYNQARDRYSKNLGRIRALEALVACQ</sequence>
<proteinExistence type="predicted"/>
<dbReference type="EMBL" id="JBHRSZ010000001">
    <property type="protein sequence ID" value="MFC3149437.1"/>
    <property type="molecule type" value="Genomic_DNA"/>
</dbReference>
<protein>
    <submittedName>
        <fullName evidence="1">Uncharacterized protein</fullName>
    </submittedName>
</protein>
<evidence type="ECO:0000313" key="1">
    <source>
        <dbReference type="EMBL" id="MFC3149437.1"/>
    </source>
</evidence>
<dbReference type="Proteomes" id="UP001595476">
    <property type="component" value="Unassembled WGS sequence"/>
</dbReference>
<organism evidence="1 2">
    <name type="scientific">Litoribrevibacter euphylliae</name>
    <dbReference type="NCBI Taxonomy" id="1834034"/>
    <lineage>
        <taxon>Bacteria</taxon>
        <taxon>Pseudomonadati</taxon>
        <taxon>Pseudomonadota</taxon>
        <taxon>Gammaproteobacteria</taxon>
        <taxon>Oceanospirillales</taxon>
        <taxon>Oceanospirillaceae</taxon>
        <taxon>Litoribrevibacter</taxon>
    </lineage>
</organism>
<accession>A0ABV7HCE1</accession>
<dbReference type="RefSeq" id="WP_386714364.1">
    <property type="nucleotide sequence ID" value="NZ_JBHRSZ010000001.1"/>
</dbReference>
<keyword evidence="2" id="KW-1185">Reference proteome</keyword>
<comment type="caution">
    <text evidence="1">The sequence shown here is derived from an EMBL/GenBank/DDBJ whole genome shotgun (WGS) entry which is preliminary data.</text>
</comment>
<evidence type="ECO:0000313" key="2">
    <source>
        <dbReference type="Proteomes" id="UP001595476"/>
    </source>
</evidence>
<name>A0ABV7HCE1_9GAMM</name>
<gene>
    <name evidence="1" type="ORF">ACFOEK_00170</name>
</gene>